<dbReference type="InterPro" id="IPR003615">
    <property type="entry name" value="HNH_nuc"/>
</dbReference>
<evidence type="ECO:0000313" key="4">
    <source>
        <dbReference type="Proteomes" id="UP000676717"/>
    </source>
</evidence>
<organism evidence="3 4">
    <name type="scientific">Staphylococcus phage PM56</name>
    <dbReference type="NCBI Taxonomy" id="2834980"/>
    <lineage>
        <taxon>Viruses</taxon>
        <taxon>Duplodnaviria</taxon>
        <taxon>Heunggongvirae</taxon>
        <taxon>Uroviricota</taxon>
        <taxon>Caudoviricetes</taxon>
        <taxon>Herelleviridae</taxon>
        <taxon>Twortvirinae</taxon>
        <taxon>Silviavirus</taxon>
        <taxon>Silviavirus remus</taxon>
    </lineage>
</organism>
<dbReference type="SUPFAM" id="SSF54060">
    <property type="entry name" value="His-Me finger endonucleases"/>
    <property type="match status" value="1"/>
</dbReference>
<keyword evidence="3" id="KW-0540">Nuclease</keyword>
<dbReference type="Gene3D" id="1.10.10.60">
    <property type="entry name" value="Homeodomain-like"/>
    <property type="match status" value="1"/>
</dbReference>
<dbReference type="GO" id="GO:0004519">
    <property type="term" value="F:endonuclease activity"/>
    <property type="evidence" value="ECO:0007669"/>
    <property type="project" value="UniProtKB-KW"/>
</dbReference>
<dbReference type="InterPro" id="IPR007889">
    <property type="entry name" value="HTH_Psq"/>
</dbReference>
<evidence type="ECO:0000259" key="2">
    <source>
        <dbReference type="Pfam" id="PF13392"/>
    </source>
</evidence>
<dbReference type="GO" id="GO:0003677">
    <property type="term" value="F:DNA binding"/>
    <property type="evidence" value="ECO:0007669"/>
    <property type="project" value="InterPro"/>
</dbReference>
<dbReference type="Pfam" id="PF05225">
    <property type="entry name" value="HTH_psq"/>
    <property type="match status" value="1"/>
</dbReference>
<dbReference type="EMBL" id="MW546071">
    <property type="protein sequence ID" value="QVD57696.1"/>
    <property type="molecule type" value="Genomic_DNA"/>
</dbReference>
<keyword evidence="3" id="KW-0378">Hydrolase</keyword>
<name>A0A8E5KAW9_9CAUD</name>
<reference evidence="3" key="1">
    <citation type="journal article" date="2021" name="Pharmaceuticals (Basel)">
        <title>epsilon(2)-Phages Are Naturally Bred and Have a Vastly Improved Host Range in Staphylococcus aureus over Wild Type Phages.</title>
        <authorList>
            <person name="Saez Moreno D."/>
            <person name="Visram Z."/>
            <person name="Mutti M."/>
            <person name="Restrepo-Cordoba M."/>
            <person name="Hartmann S."/>
            <person name="Kremers A.I."/>
            <person name="Tisakova L."/>
            <person name="Schertler S."/>
            <person name="Wittmann J."/>
            <person name="Kalali B."/>
            <person name="Monecke S."/>
            <person name="Ehricht R."/>
            <person name="Resch G."/>
            <person name="Corsini L."/>
        </authorList>
    </citation>
    <scope>NUCLEOTIDE SEQUENCE</scope>
</reference>
<feature type="domain" description="HTH psq-type" evidence="1">
    <location>
        <begin position="7"/>
        <end position="42"/>
    </location>
</feature>
<protein>
    <submittedName>
        <fullName evidence="3">Putative HNH endonuclease</fullName>
    </submittedName>
</protein>
<accession>A0A8E5KAW9</accession>
<evidence type="ECO:0000259" key="1">
    <source>
        <dbReference type="Pfam" id="PF05225"/>
    </source>
</evidence>
<sequence>MKDWDSKIDNAIRDYESGLSMRKVATKYGVSYTELRTIFKKYNYSPRSYKDSMKYYPLKYTPRNIYFEDGLLWSTIPFAKEYSISIAGIIKGKRKNVLKTRKDKDGYIIVTLFGENNKRIQCKVHRIIAECFLLDLNKNIDRNQVNHKNGIKDDNRVENLEWVTPRENTLHAIKTSLRNDNIFGINSKLTDYDVYLIYTSKEKASTLSKKFKVTYTTITNIKNNKTWNNLTKHILSLTNGKGFISWEEVLNEIENFGGSYE</sequence>
<dbReference type="Proteomes" id="UP000676717">
    <property type="component" value="Segment"/>
</dbReference>
<evidence type="ECO:0000313" key="3">
    <source>
        <dbReference type="EMBL" id="QVD57696.1"/>
    </source>
</evidence>
<proteinExistence type="predicted"/>
<dbReference type="Gene3D" id="3.90.75.20">
    <property type="match status" value="1"/>
</dbReference>
<gene>
    <name evidence="3" type="ORF">PM56_151</name>
</gene>
<feature type="domain" description="HNH nuclease" evidence="2">
    <location>
        <begin position="124"/>
        <end position="169"/>
    </location>
</feature>
<dbReference type="Pfam" id="PF13392">
    <property type="entry name" value="HNH_3"/>
    <property type="match status" value="1"/>
</dbReference>
<keyword evidence="3" id="KW-0255">Endonuclease</keyword>
<dbReference type="InterPro" id="IPR044925">
    <property type="entry name" value="His-Me_finger_sf"/>
</dbReference>